<keyword evidence="4" id="KW-1185">Reference proteome</keyword>
<feature type="domain" description="Phage integrase SAM-like" evidence="2">
    <location>
        <begin position="64"/>
        <end position="153"/>
    </location>
</feature>
<comment type="caution">
    <text evidence="3">The sequence shown here is derived from an EMBL/GenBank/DDBJ whole genome shotgun (WGS) entry which is preliminary data.</text>
</comment>
<dbReference type="RefSeq" id="WP_146373775.1">
    <property type="nucleotide sequence ID" value="NZ_SJPP01000003.1"/>
</dbReference>
<dbReference type="InterPro" id="IPR025269">
    <property type="entry name" value="SAM-like_dom"/>
</dbReference>
<dbReference type="EMBL" id="SJPP01000003">
    <property type="protein sequence ID" value="TWU06939.1"/>
    <property type="molecule type" value="Genomic_DNA"/>
</dbReference>
<name>A0A5C6B6I4_9PLAN</name>
<dbReference type="Proteomes" id="UP000320735">
    <property type="component" value="Unassembled WGS sequence"/>
</dbReference>
<dbReference type="Pfam" id="PF13102">
    <property type="entry name" value="Phage_int_SAM_5"/>
    <property type="match status" value="1"/>
</dbReference>
<dbReference type="SUPFAM" id="SSF56349">
    <property type="entry name" value="DNA breaking-rejoining enzymes"/>
    <property type="match status" value="1"/>
</dbReference>
<dbReference type="Gene3D" id="1.10.150.130">
    <property type="match status" value="1"/>
</dbReference>
<evidence type="ECO:0000256" key="1">
    <source>
        <dbReference type="ARBA" id="ARBA00023125"/>
    </source>
</evidence>
<reference evidence="3 4" key="1">
    <citation type="submission" date="2019-02" db="EMBL/GenBank/DDBJ databases">
        <title>Deep-cultivation of Planctomycetes and their phenomic and genomic characterization uncovers novel biology.</title>
        <authorList>
            <person name="Wiegand S."/>
            <person name="Jogler M."/>
            <person name="Boedeker C."/>
            <person name="Pinto D."/>
            <person name="Vollmers J."/>
            <person name="Rivas-Marin E."/>
            <person name="Kohn T."/>
            <person name="Peeters S.H."/>
            <person name="Heuer A."/>
            <person name="Rast P."/>
            <person name="Oberbeckmann S."/>
            <person name="Bunk B."/>
            <person name="Jeske O."/>
            <person name="Meyerdierks A."/>
            <person name="Storesund J.E."/>
            <person name="Kallscheuer N."/>
            <person name="Luecker S."/>
            <person name="Lage O.M."/>
            <person name="Pohl T."/>
            <person name="Merkel B.J."/>
            <person name="Hornburger P."/>
            <person name="Mueller R.-W."/>
            <person name="Bruemmer F."/>
            <person name="Labrenz M."/>
            <person name="Spormann A.M."/>
            <person name="Op Den Camp H."/>
            <person name="Overmann J."/>
            <person name="Amann R."/>
            <person name="Jetten M.S.M."/>
            <person name="Mascher T."/>
            <person name="Medema M.H."/>
            <person name="Devos D.P."/>
            <person name="Kaster A.-K."/>
            <person name="Ovreas L."/>
            <person name="Rohde M."/>
            <person name="Galperin M.Y."/>
            <person name="Jogler C."/>
        </authorList>
    </citation>
    <scope>NUCLEOTIDE SEQUENCE [LARGE SCALE GENOMIC DNA]</scope>
    <source>
        <strain evidence="3 4">CA54</strain>
    </source>
</reference>
<dbReference type="InterPro" id="IPR011010">
    <property type="entry name" value="DNA_brk_join_enz"/>
</dbReference>
<dbReference type="OrthoDB" id="262002at2"/>
<evidence type="ECO:0000313" key="3">
    <source>
        <dbReference type="EMBL" id="TWU06939.1"/>
    </source>
</evidence>
<sequence length="204" mass="22500">MGKLTKRDADAIRLRVEKLLSAKISGHAVDNETAKWLASLEPVLRSKLATAGLVAAGEGTTLKSLIDKYFAKRTDVKSATLTVWGHTRRNLLEFFGEDKAISSITPGDADDWRLNLLEQGLAADTTVRKRCGIAKQIFSSAVRRKLISENPFADLKSAMLANPSRAYFVTQAEIEQVIDACPKTEHHPGENPGSFRSFRSCDHF</sequence>
<keyword evidence="1" id="KW-0238">DNA-binding</keyword>
<proteinExistence type="predicted"/>
<protein>
    <recommendedName>
        <fullName evidence="2">Phage integrase SAM-like domain-containing protein</fullName>
    </recommendedName>
</protein>
<dbReference type="AlphaFoldDB" id="A0A5C6B6I4"/>
<accession>A0A5C6B6I4</accession>
<evidence type="ECO:0000313" key="4">
    <source>
        <dbReference type="Proteomes" id="UP000320735"/>
    </source>
</evidence>
<dbReference type="GO" id="GO:0003677">
    <property type="term" value="F:DNA binding"/>
    <property type="evidence" value="ECO:0007669"/>
    <property type="project" value="UniProtKB-KW"/>
</dbReference>
<dbReference type="InterPro" id="IPR010998">
    <property type="entry name" value="Integrase_recombinase_N"/>
</dbReference>
<organism evidence="3 4">
    <name type="scientific">Symmachiella macrocystis</name>
    <dbReference type="NCBI Taxonomy" id="2527985"/>
    <lineage>
        <taxon>Bacteria</taxon>
        <taxon>Pseudomonadati</taxon>
        <taxon>Planctomycetota</taxon>
        <taxon>Planctomycetia</taxon>
        <taxon>Planctomycetales</taxon>
        <taxon>Planctomycetaceae</taxon>
        <taxon>Symmachiella</taxon>
    </lineage>
</organism>
<gene>
    <name evidence="3" type="ORF">CA54_53430</name>
</gene>
<evidence type="ECO:0000259" key="2">
    <source>
        <dbReference type="Pfam" id="PF13102"/>
    </source>
</evidence>